<keyword evidence="4" id="KW-1185">Reference proteome</keyword>
<organism evidence="3 4">
    <name type="scientific">Sphingopyxis flava</name>
    <dbReference type="NCBI Taxonomy" id="1507287"/>
    <lineage>
        <taxon>Bacteria</taxon>
        <taxon>Pseudomonadati</taxon>
        <taxon>Pseudomonadota</taxon>
        <taxon>Alphaproteobacteria</taxon>
        <taxon>Sphingomonadales</taxon>
        <taxon>Sphingomonadaceae</taxon>
        <taxon>Sphingopyxis</taxon>
    </lineage>
</organism>
<dbReference type="CDD" id="cd03046">
    <property type="entry name" value="GST_N_GTT1_like"/>
    <property type="match status" value="1"/>
</dbReference>
<dbReference type="CDD" id="cd03207">
    <property type="entry name" value="GST_C_8"/>
    <property type="match status" value="1"/>
</dbReference>
<evidence type="ECO:0000313" key="4">
    <source>
        <dbReference type="Proteomes" id="UP000190044"/>
    </source>
</evidence>
<dbReference type="SFLD" id="SFLDG00358">
    <property type="entry name" value="Main_(cytGST)"/>
    <property type="match status" value="1"/>
</dbReference>
<feature type="domain" description="GST N-terminal" evidence="1">
    <location>
        <begin position="14"/>
        <end position="92"/>
    </location>
</feature>
<dbReference type="Proteomes" id="UP000190044">
    <property type="component" value="Unassembled WGS sequence"/>
</dbReference>
<dbReference type="SFLD" id="SFLDS00019">
    <property type="entry name" value="Glutathione_Transferase_(cytos"/>
    <property type="match status" value="1"/>
</dbReference>
<dbReference type="Pfam" id="PF02798">
    <property type="entry name" value="GST_N"/>
    <property type="match status" value="1"/>
</dbReference>
<sequence length="225" mass="25261">MSVNPNAPIQITAFDWVPDFARGFVRDLRPRWACEEMGIDYAEHLISAVNRPPEHYRDQPWGQVPVLRDGEVRLFESGAILLHLAEKDEALLPRDPQGRATVISWLFAAYNSVEPLMFELSNVDLFAAEEEWAKLRRPALMEFIQQRFGKLAEALGDRPYLAGDFSVADIAMATVLREGIASGAIAEHRALEAYLARCLDRPAFDRALKAQLAAFREEAGPVGNR</sequence>
<dbReference type="SUPFAM" id="SSF47616">
    <property type="entry name" value="GST C-terminal domain-like"/>
    <property type="match status" value="1"/>
</dbReference>
<feature type="domain" description="GST C-terminal" evidence="2">
    <location>
        <begin position="95"/>
        <end position="222"/>
    </location>
</feature>
<name>A0A1T5EA34_9SPHN</name>
<evidence type="ECO:0000259" key="1">
    <source>
        <dbReference type="PROSITE" id="PS50404"/>
    </source>
</evidence>
<dbReference type="PROSITE" id="PS50405">
    <property type="entry name" value="GST_CTER"/>
    <property type="match status" value="1"/>
</dbReference>
<reference evidence="4" key="1">
    <citation type="submission" date="2017-02" db="EMBL/GenBank/DDBJ databases">
        <authorList>
            <person name="Varghese N."/>
            <person name="Submissions S."/>
        </authorList>
    </citation>
    <scope>NUCLEOTIDE SEQUENCE [LARGE SCALE GENOMIC DNA]</scope>
    <source>
        <strain evidence="4">R11H</strain>
    </source>
</reference>
<dbReference type="AlphaFoldDB" id="A0A1T5EA34"/>
<dbReference type="FunFam" id="3.40.30.10:FF:000331">
    <property type="entry name" value="Glutathione S-transferase"/>
    <property type="match status" value="1"/>
</dbReference>
<dbReference type="PROSITE" id="PS50404">
    <property type="entry name" value="GST_NTER"/>
    <property type="match status" value="1"/>
</dbReference>
<proteinExistence type="predicted"/>
<keyword evidence="3" id="KW-0808">Transferase</keyword>
<gene>
    <name evidence="3" type="ORF">SAMN06295937_102022</name>
</gene>
<protein>
    <submittedName>
        <fullName evidence="3">Glutathione S-transferase</fullName>
    </submittedName>
</protein>
<dbReference type="PANTHER" id="PTHR44051:SF8">
    <property type="entry name" value="GLUTATHIONE S-TRANSFERASE GSTA"/>
    <property type="match status" value="1"/>
</dbReference>
<dbReference type="InterPro" id="IPR036282">
    <property type="entry name" value="Glutathione-S-Trfase_C_sf"/>
</dbReference>
<evidence type="ECO:0000259" key="2">
    <source>
        <dbReference type="PROSITE" id="PS50405"/>
    </source>
</evidence>
<dbReference type="PANTHER" id="PTHR44051">
    <property type="entry name" value="GLUTATHIONE S-TRANSFERASE-RELATED"/>
    <property type="match status" value="1"/>
</dbReference>
<dbReference type="Gene3D" id="3.40.30.10">
    <property type="entry name" value="Glutaredoxin"/>
    <property type="match status" value="1"/>
</dbReference>
<dbReference type="SUPFAM" id="SSF52833">
    <property type="entry name" value="Thioredoxin-like"/>
    <property type="match status" value="1"/>
</dbReference>
<dbReference type="EMBL" id="FUYP01000020">
    <property type="protein sequence ID" value="SKB80585.1"/>
    <property type="molecule type" value="Genomic_DNA"/>
</dbReference>
<dbReference type="RefSeq" id="WP_079639473.1">
    <property type="nucleotide sequence ID" value="NZ_FUYP01000020.1"/>
</dbReference>
<dbReference type="OrthoDB" id="9811242at2"/>
<dbReference type="GO" id="GO:0016740">
    <property type="term" value="F:transferase activity"/>
    <property type="evidence" value="ECO:0007669"/>
    <property type="project" value="UniProtKB-KW"/>
</dbReference>
<dbReference type="InterPro" id="IPR040079">
    <property type="entry name" value="Glutathione_S-Trfase"/>
</dbReference>
<accession>A0A1T5EA34</accession>
<dbReference type="Gene3D" id="1.20.1050.10">
    <property type="match status" value="1"/>
</dbReference>
<dbReference type="InterPro" id="IPR004045">
    <property type="entry name" value="Glutathione_S-Trfase_N"/>
</dbReference>
<evidence type="ECO:0000313" key="3">
    <source>
        <dbReference type="EMBL" id="SKB80585.1"/>
    </source>
</evidence>
<dbReference type="InterPro" id="IPR010987">
    <property type="entry name" value="Glutathione-S-Trfase_C-like"/>
</dbReference>
<dbReference type="InterPro" id="IPR036249">
    <property type="entry name" value="Thioredoxin-like_sf"/>
</dbReference>